<dbReference type="PANTHER" id="PTHR36573:SF1">
    <property type="entry name" value="INTERMEMBRANE PHOSPHOLIPID TRANSPORT SYSTEM BINDING PROTEIN MLAC"/>
    <property type="match status" value="1"/>
</dbReference>
<accession>A0A2R8AF16</accession>
<dbReference type="InterPro" id="IPR042245">
    <property type="entry name" value="Tgt2/MlaC_sf"/>
</dbReference>
<organism evidence="2 3">
    <name type="scientific">Pontivivens insulae</name>
    <dbReference type="NCBI Taxonomy" id="1639689"/>
    <lineage>
        <taxon>Bacteria</taxon>
        <taxon>Pseudomonadati</taxon>
        <taxon>Pseudomonadota</taxon>
        <taxon>Alphaproteobacteria</taxon>
        <taxon>Rhodobacterales</taxon>
        <taxon>Paracoccaceae</taxon>
        <taxon>Pontivivens</taxon>
    </lineage>
</organism>
<dbReference type="InterPro" id="IPR008869">
    <property type="entry name" value="MlaC/ttg2D"/>
</dbReference>
<keyword evidence="1" id="KW-0732">Signal</keyword>
<dbReference type="Proteomes" id="UP000244932">
    <property type="component" value="Unassembled WGS sequence"/>
</dbReference>
<dbReference type="EMBL" id="OMKW01000004">
    <property type="protein sequence ID" value="SPF30698.1"/>
    <property type="molecule type" value="Genomic_DNA"/>
</dbReference>
<feature type="signal peptide" evidence="1">
    <location>
        <begin position="1"/>
        <end position="22"/>
    </location>
</feature>
<dbReference type="AlphaFoldDB" id="A0A2R8AF16"/>
<keyword evidence="3" id="KW-1185">Reference proteome</keyword>
<evidence type="ECO:0000313" key="3">
    <source>
        <dbReference type="Proteomes" id="UP000244932"/>
    </source>
</evidence>
<protein>
    <submittedName>
        <fullName evidence="2">Putative phospholipid-binding protein MlaC</fullName>
    </submittedName>
</protein>
<evidence type="ECO:0000256" key="1">
    <source>
        <dbReference type="SAM" id="SignalP"/>
    </source>
</evidence>
<name>A0A2R8AF16_9RHOB</name>
<sequence>MLRKIAPVALISVLLTPVQATALTTTEAEALTRSIVEEVQTEVVAAAGDPEVFLNLMDRYADMDAISRYVLGAPWRGASEAQRAAFQTAFSEYVAGKYGSQFEDYEGSSIDVLNARDLGRRGIVVETRVNVPSGPPVRVEWQFSDRSGEDRLVDIVAEGVSLLASERAAVGRWLDQRGGDIDDLIVDLPALR</sequence>
<dbReference type="PANTHER" id="PTHR36573">
    <property type="entry name" value="INTERMEMBRANE PHOSPHOLIPID TRANSPORT SYSTEM BINDING PROTEIN MLAC"/>
    <property type="match status" value="1"/>
</dbReference>
<reference evidence="2 3" key="1">
    <citation type="submission" date="2018-03" db="EMBL/GenBank/DDBJ databases">
        <authorList>
            <person name="Keele B.F."/>
        </authorList>
    </citation>
    <scope>NUCLEOTIDE SEQUENCE [LARGE SCALE GENOMIC DNA]</scope>
    <source>
        <strain evidence="2 3">CeCT 8812</strain>
    </source>
</reference>
<dbReference type="OrthoDB" id="7839352at2"/>
<dbReference type="Gene3D" id="3.10.450.710">
    <property type="entry name" value="Tgt2/MlaC"/>
    <property type="match status" value="1"/>
</dbReference>
<feature type="chain" id="PRO_5015325830" evidence="1">
    <location>
        <begin position="23"/>
        <end position="192"/>
    </location>
</feature>
<dbReference type="Pfam" id="PF05494">
    <property type="entry name" value="MlaC"/>
    <property type="match status" value="1"/>
</dbReference>
<proteinExistence type="predicted"/>
<gene>
    <name evidence="2" type="primary">mlaC</name>
    <name evidence="2" type="ORF">POI8812_03040</name>
</gene>
<dbReference type="RefSeq" id="WP_108783411.1">
    <property type="nucleotide sequence ID" value="NZ_OMKW01000004.1"/>
</dbReference>
<evidence type="ECO:0000313" key="2">
    <source>
        <dbReference type="EMBL" id="SPF30698.1"/>
    </source>
</evidence>